<feature type="domain" description="RNA polymerase sigma factor 70 region 4 type 2" evidence="4">
    <location>
        <begin position="14"/>
        <end position="40"/>
    </location>
</feature>
<dbReference type="GeneID" id="83014671"/>
<dbReference type="InterPro" id="IPR013249">
    <property type="entry name" value="RNA_pol_sigma70_r4_t2"/>
</dbReference>
<dbReference type="GO" id="GO:0016987">
    <property type="term" value="F:sigma factor activity"/>
    <property type="evidence" value="ECO:0007669"/>
    <property type="project" value="InterPro"/>
</dbReference>
<dbReference type="Proteomes" id="UP000284178">
    <property type="component" value="Unassembled WGS sequence"/>
</dbReference>
<reference evidence="5 6" key="1">
    <citation type="submission" date="2018-08" db="EMBL/GenBank/DDBJ databases">
        <title>A genome reference for cultivated species of the human gut microbiota.</title>
        <authorList>
            <person name="Zou Y."/>
            <person name="Xue W."/>
            <person name="Luo G."/>
        </authorList>
    </citation>
    <scope>NUCLEOTIDE SEQUENCE [LARGE SCALE GENOMIC DNA]</scope>
    <source>
        <strain evidence="5 6">AF24-29</strain>
    </source>
</reference>
<accession>A0A412G4C2</accession>
<evidence type="ECO:0000256" key="3">
    <source>
        <dbReference type="SAM" id="MobiDB-lite"/>
    </source>
</evidence>
<evidence type="ECO:0000259" key="4">
    <source>
        <dbReference type="Pfam" id="PF08281"/>
    </source>
</evidence>
<dbReference type="AlphaFoldDB" id="A0A412G4C2"/>
<sequence length="238" mass="26893">MIVDPKRELARELYLQGKKYQEIADEVGVSLSAVKSWATRYWRAEKLQPKKQKVATEVAEKVATKRHRGGQPGNKNATGPPGNQHAVKHGFFCKVLPAETLELVEDLQILDPLDVLWQNIQIQYAAILRAQQIMFVKGQADKTVEKIEVKDGSVIGERWEVQQAWDKQATFLSAQSRAMQTLTNMIKQYDAMVESGMANQEQRARIELLRAQVNKLTGTDQEIEDLSEAEAEVYGAEK</sequence>
<dbReference type="Pfam" id="PF08281">
    <property type="entry name" value="Sigma70_r4_2"/>
    <property type="match status" value="1"/>
</dbReference>
<dbReference type="RefSeq" id="WP_117894242.1">
    <property type="nucleotide sequence ID" value="NZ_CABJCV010000004.1"/>
</dbReference>
<protein>
    <submittedName>
        <fullName evidence="5">Terminase</fullName>
    </submittedName>
</protein>
<keyword evidence="2" id="KW-0804">Transcription</keyword>
<gene>
    <name evidence="5" type="ORF">DWY25_04540</name>
</gene>
<evidence type="ECO:0000313" key="6">
    <source>
        <dbReference type="Proteomes" id="UP000284178"/>
    </source>
</evidence>
<evidence type="ECO:0000256" key="1">
    <source>
        <dbReference type="ARBA" id="ARBA00023015"/>
    </source>
</evidence>
<feature type="region of interest" description="Disordered" evidence="3">
    <location>
        <begin position="58"/>
        <end position="83"/>
    </location>
</feature>
<dbReference type="GO" id="GO:0006352">
    <property type="term" value="P:DNA-templated transcription initiation"/>
    <property type="evidence" value="ECO:0007669"/>
    <property type="project" value="InterPro"/>
</dbReference>
<dbReference type="NCBIfam" id="NF040601">
    <property type="entry name" value="TerS_not_xtmA"/>
    <property type="match status" value="1"/>
</dbReference>
<evidence type="ECO:0000256" key="2">
    <source>
        <dbReference type="ARBA" id="ARBA00023163"/>
    </source>
</evidence>
<proteinExistence type="predicted"/>
<keyword evidence="1" id="KW-0805">Transcription regulation</keyword>
<comment type="caution">
    <text evidence="5">The sequence shown here is derived from an EMBL/GenBank/DDBJ whole genome shotgun (WGS) entry which is preliminary data.</text>
</comment>
<organism evidence="5 6">
    <name type="scientific">Holdemania filiformis</name>
    <dbReference type="NCBI Taxonomy" id="61171"/>
    <lineage>
        <taxon>Bacteria</taxon>
        <taxon>Bacillati</taxon>
        <taxon>Bacillota</taxon>
        <taxon>Erysipelotrichia</taxon>
        <taxon>Erysipelotrichales</taxon>
        <taxon>Erysipelotrichaceae</taxon>
        <taxon>Holdemania</taxon>
    </lineage>
</organism>
<dbReference type="Gene3D" id="1.10.10.2690">
    <property type="match status" value="1"/>
</dbReference>
<evidence type="ECO:0000313" key="5">
    <source>
        <dbReference type="EMBL" id="RGR75508.1"/>
    </source>
</evidence>
<dbReference type="InterPro" id="IPR053721">
    <property type="entry name" value="Fimbrial_Adhesin_Reg"/>
</dbReference>
<name>A0A412G4C2_9FIRM</name>
<dbReference type="GO" id="GO:0003677">
    <property type="term" value="F:DNA binding"/>
    <property type="evidence" value="ECO:0007669"/>
    <property type="project" value="InterPro"/>
</dbReference>
<dbReference type="EMBL" id="QRUP01000004">
    <property type="protein sequence ID" value="RGR75508.1"/>
    <property type="molecule type" value="Genomic_DNA"/>
</dbReference>
<keyword evidence="6" id="KW-1185">Reference proteome</keyword>